<protein>
    <submittedName>
        <fullName evidence="2">Uncharacterized protein</fullName>
    </submittedName>
</protein>
<keyword evidence="3" id="KW-1185">Reference proteome</keyword>
<evidence type="ECO:0000313" key="3">
    <source>
        <dbReference type="Proteomes" id="UP000030645"/>
    </source>
</evidence>
<feature type="region of interest" description="Disordered" evidence="1">
    <location>
        <begin position="50"/>
        <end position="70"/>
    </location>
</feature>
<evidence type="ECO:0000313" key="2">
    <source>
        <dbReference type="EMBL" id="EXB60961.1"/>
    </source>
</evidence>
<proteinExistence type="predicted"/>
<accession>W9QZA0</accession>
<dbReference type="AlphaFoldDB" id="W9QZA0"/>
<sequence length="70" mass="8305">MERKLEPHALEIWARLGSVILGQSVRSTRVRFGNRVRSFGRCWNEVVRREARGERRGGRREARTAEERRD</sequence>
<reference evidence="3" key="1">
    <citation type="submission" date="2013-01" db="EMBL/GenBank/DDBJ databases">
        <title>Draft Genome Sequence of a Mulberry Tree, Morus notabilis C.K. Schneid.</title>
        <authorList>
            <person name="He N."/>
            <person name="Zhao S."/>
        </authorList>
    </citation>
    <scope>NUCLEOTIDE SEQUENCE</scope>
</reference>
<organism evidence="2 3">
    <name type="scientific">Morus notabilis</name>
    <dbReference type="NCBI Taxonomy" id="981085"/>
    <lineage>
        <taxon>Eukaryota</taxon>
        <taxon>Viridiplantae</taxon>
        <taxon>Streptophyta</taxon>
        <taxon>Embryophyta</taxon>
        <taxon>Tracheophyta</taxon>
        <taxon>Spermatophyta</taxon>
        <taxon>Magnoliopsida</taxon>
        <taxon>eudicotyledons</taxon>
        <taxon>Gunneridae</taxon>
        <taxon>Pentapetalae</taxon>
        <taxon>rosids</taxon>
        <taxon>fabids</taxon>
        <taxon>Rosales</taxon>
        <taxon>Moraceae</taxon>
        <taxon>Moreae</taxon>
        <taxon>Morus</taxon>
    </lineage>
</organism>
<evidence type="ECO:0000256" key="1">
    <source>
        <dbReference type="SAM" id="MobiDB-lite"/>
    </source>
</evidence>
<gene>
    <name evidence="2" type="ORF">L484_007277</name>
</gene>
<dbReference type="EMBL" id="KE344401">
    <property type="protein sequence ID" value="EXB60961.1"/>
    <property type="molecule type" value="Genomic_DNA"/>
</dbReference>
<name>W9QZA0_9ROSA</name>
<dbReference type="Proteomes" id="UP000030645">
    <property type="component" value="Unassembled WGS sequence"/>
</dbReference>